<feature type="non-terminal residue" evidence="2">
    <location>
        <position position="395"/>
    </location>
</feature>
<dbReference type="AlphaFoldDB" id="A0A9N9BMC9"/>
<evidence type="ECO:0000313" key="3">
    <source>
        <dbReference type="Proteomes" id="UP000789375"/>
    </source>
</evidence>
<proteinExistence type="predicted"/>
<reference evidence="2" key="1">
    <citation type="submission" date="2021-06" db="EMBL/GenBank/DDBJ databases">
        <authorList>
            <person name="Kallberg Y."/>
            <person name="Tangrot J."/>
            <person name="Rosling A."/>
        </authorList>
    </citation>
    <scope>NUCLEOTIDE SEQUENCE</scope>
    <source>
        <strain evidence="2">87-6 pot B 2015</strain>
    </source>
</reference>
<comment type="caution">
    <text evidence="2">The sequence shown here is derived from an EMBL/GenBank/DDBJ whole genome shotgun (WGS) entry which is preliminary data.</text>
</comment>
<evidence type="ECO:0000256" key="1">
    <source>
        <dbReference type="SAM" id="MobiDB-lite"/>
    </source>
</evidence>
<name>A0A9N9BMC9_FUNMO</name>
<accession>A0A9N9BMC9</accession>
<feature type="region of interest" description="Disordered" evidence="1">
    <location>
        <begin position="372"/>
        <end position="395"/>
    </location>
</feature>
<evidence type="ECO:0000313" key="2">
    <source>
        <dbReference type="EMBL" id="CAG8572973.1"/>
    </source>
</evidence>
<dbReference type="Proteomes" id="UP000789375">
    <property type="component" value="Unassembled WGS sequence"/>
</dbReference>
<organism evidence="2 3">
    <name type="scientific">Funneliformis mosseae</name>
    <name type="common">Endomycorrhizal fungus</name>
    <name type="synonym">Glomus mosseae</name>
    <dbReference type="NCBI Taxonomy" id="27381"/>
    <lineage>
        <taxon>Eukaryota</taxon>
        <taxon>Fungi</taxon>
        <taxon>Fungi incertae sedis</taxon>
        <taxon>Mucoromycota</taxon>
        <taxon>Glomeromycotina</taxon>
        <taxon>Glomeromycetes</taxon>
        <taxon>Glomerales</taxon>
        <taxon>Glomeraceae</taxon>
        <taxon>Funneliformis</taxon>
    </lineage>
</organism>
<gene>
    <name evidence="2" type="ORF">FMOSSE_LOCUS7552</name>
</gene>
<keyword evidence="3" id="KW-1185">Reference proteome</keyword>
<sequence>NEGLDCLIEILKDIENEVNDKERKQHLKSLQNINQCNAIKKTTYCQRESLPLHLRFIKSMGFLRGKFEEEVNWKTVTLKNIMLLKDKIKKKETPAHEHILTVINNIDINKISNDDLLCIGVIDLSLEKYNILESNYESLVEEKANIRNLSKDVRVKKICNDFLSKRNEVHKLQKFVLLLRDIVTYDQWIEDDHIKKCVAISEESENILVEIIARLIDIVMYHLPVDYEVEVTRAERQSKASKNCKVQQKSRLRGDKPDLIFCVYLRQKWKEIIFFESGKWNADEDKINHDHNKLVQLCLDGSKELVKKYTKETFYRNYIRFSINIAVVKAKIPLNKELVEKIEEFVHALLVLRNGIIVNLQSIINSFQKRSRKTSDISPPSREAGRLSKKNSVNF</sequence>
<dbReference type="EMBL" id="CAJVPP010001789">
    <property type="protein sequence ID" value="CAG8572973.1"/>
    <property type="molecule type" value="Genomic_DNA"/>
</dbReference>
<protein>
    <submittedName>
        <fullName evidence="2">7108_t:CDS:1</fullName>
    </submittedName>
</protein>